<organism evidence="2 3">
    <name type="scientific">Frankliniella fusca</name>
    <dbReference type="NCBI Taxonomy" id="407009"/>
    <lineage>
        <taxon>Eukaryota</taxon>
        <taxon>Metazoa</taxon>
        <taxon>Ecdysozoa</taxon>
        <taxon>Arthropoda</taxon>
        <taxon>Hexapoda</taxon>
        <taxon>Insecta</taxon>
        <taxon>Pterygota</taxon>
        <taxon>Neoptera</taxon>
        <taxon>Paraneoptera</taxon>
        <taxon>Thysanoptera</taxon>
        <taxon>Terebrantia</taxon>
        <taxon>Thripoidea</taxon>
        <taxon>Thripidae</taxon>
        <taxon>Frankliniella</taxon>
    </lineage>
</organism>
<protein>
    <submittedName>
        <fullName evidence="2">PqqA peptide cyclase</fullName>
    </submittedName>
</protein>
<accession>A0AAE1L969</accession>
<keyword evidence="1" id="KW-0472">Membrane</keyword>
<dbReference type="Proteomes" id="UP001219518">
    <property type="component" value="Unassembled WGS sequence"/>
</dbReference>
<comment type="caution">
    <text evidence="2">The sequence shown here is derived from an EMBL/GenBank/DDBJ whole genome shotgun (WGS) entry which is preliminary data.</text>
</comment>
<gene>
    <name evidence="2" type="ORF">KUF71_019680</name>
</gene>
<dbReference type="EMBL" id="JAHWGI010000106">
    <property type="protein sequence ID" value="KAK3909577.1"/>
    <property type="molecule type" value="Genomic_DNA"/>
</dbReference>
<evidence type="ECO:0000313" key="3">
    <source>
        <dbReference type="Proteomes" id="UP001219518"/>
    </source>
</evidence>
<evidence type="ECO:0000256" key="1">
    <source>
        <dbReference type="SAM" id="Phobius"/>
    </source>
</evidence>
<sequence length="217" mass="24046">MLIYVYNVAVFTPVFAAEMGSAYAITISGMFLLQQLQVRSRFLCVRMPGSVELTGRAAPQWSVALVLMLYPIVVVGSLSADLRWDCSRTAALRLRQSSSSPDKEGLGPHHVRGKWLRQTKVIRLAEDTEPGAVVWRDLRLRQHMLYDIWIANIIVQQVLGSVLFEAKSESCTLSQDLQGFLVTAGSVHSQEAEEVSEVMLASSTCVSVFHQSGTKFV</sequence>
<keyword evidence="1" id="KW-0812">Transmembrane</keyword>
<proteinExistence type="predicted"/>
<reference evidence="2" key="1">
    <citation type="submission" date="2021-07" db="EMBL/GenBank/DDBJ databases">
        <authorList>
            <person name="Catto M.A."/>
            <person name="Jacobson A."/>
            <person name="Kennedy G."/>
            <person name="Labadie P."/>
            <person name="Hunt B.G."/>
            <person name="Srinivasan R."/>
        </authorList>
    </citation>
    <scope>NUCLEOTIDE SEQUENCE</scope>
    <source>
        <strain evidence="2">PL_HMW_Pooled</strain>
        <tissue evidence="2">Head</tissue>
    </source>
</reference>
<feature type="transmembrane region" description="Helical" evidence="1">
    <location>
        <begin position="6"/>
        <end position="33"/>
    </location>
</feature>
<reference evidence="2" key="2">
    <citation type="journal article" date="2023" name="BMC Genomics">
        <title>Pest status, molecular evolution, and epigenetic factors derived from the genome assembly of Frankliniella fusca, a thysanopteran phytovirus vector.</title>
        <authorList>
            <person name="Catto M.A."/>
            <person name="Labadie P.E."/>
            <person name="Jacobson A.L."/>
            <person name="Kennedy G.G."/>
            <person name="Srinivasan R."/>
            <person name="Hunt B.G."/>
        </authorList>
    </citation>
    <scope>NUCLEOTIDE SEQUENCE</scope>
    <source>
        <strain evidence="2">PL_HMW_Pooled</strain>
    </source>
</reference>
<name>A0AAE1L969_9NEOP</name>
<keyword evidence="3" id="KW-1185">Reference proteome</keyword>
<evidence type="ECO:0000313" key="2">
    <source>
        <dbReference type="EMBL" id="KAK3909577.1"/>
    </source>
</evidence>
<dbReference type="AlphaFoldDB" id="A0AAE1L969"/>
<keyword evidence="1" id="KW-1133">Transmembrane helix</keyword>